<dbReference type="AlphaFoldDB" id="A0A437LLI5"/>
<sequence>MVAWQRWLGVVAVAWGLGTGATADTLKVYGDDKYAPVVHLQDGKPAGFLVDILRRAEALTGDRYDIELVPWKRALELAKRGDGGLMGVSWTAERAEWFDYSAPLFNDDIHVVTLKDKAFKLTQLADLKGKTLGGVTGASYGDEVDRAIADGLFRVERDIGVTSRLRKLLRDHVDGALVGNGRAGFDAVLASHPELSGQRDRFVWLPTPIARDRLYLAFPKAMKQQAALARLNAALPKLDGLRPAKAKP</sequence>
<dbReference type="PANTHER" id="PTHR35936">
    <property type="entry name" value="MEMBRANE-BOUND LYTIC MUREIN TRANSGLYCOSYLASE F"/>
    <property type="match status" value="1"/>
</dbReference>
<dbReference type="Pfam" id="PF00497">
    <property type="entry name" value="SBP_bac_3"/>
    <property type="match status" value="1"/>
</dbReference>
<dbReference type="Proteomes" id="UP000288587">
    <property type="component" value="Unassembled WGS sequence"/>
</dbReference>
<comment type="caution">
    <text evidence="3">The sequence shown here is derived from an EMBL/GenBank/DDBJ whole genome shotgun (WGS) entry which is preliminary data.</text>
</comment>
<dbReference type="Gene3D" id="3.40.190.10">
    <property type="entry name" value="Periplasmic binding protein-like II"/>
    <property type="match status" value="2"/>
</dbReference>
<dbReference type="RefSeq" id="WP_127682786.1">
    <property type="nucleotide sequence ID" value="NZ_SACM01000002.1"/>
</dbReference>
<name>A0A437LLI5_9BURK</name>
<keyword evidence="4" id="KW-1185">Reference proteome</keyword>
<dbReference type="OrthoDB" id="8907081at2"/>
<evidence type="ECO:0000259" key="2">
    <source>
        <dbReference type="Pfam" id="PF00497"/>
    </source>
</evidence>
<proteinExistence type="predicted"/>
<organism evidence="3 4">
    <name type="scientific">Inhella crocodyli</name>
    <dbReference type="NCBI Taxonomy" id="2499851"/>
    <lineage>
        <taxon>Bacteria</taxon>
        <taxon>Pseudomonadati</taxon>
        <taxon>Pseudomonadota</taxon>
        <taxon>Betaproteobacteria</taxon>
        <taxon>Burkholderiales</taxon>
        <taxon>Sphaerotilaceae</taxon>
        <taxon>Inhella</taxon>
    </lineage>
</organism>
<accession>A0A437LLI5</accession>
<protein>
    <submittedName>
        <fullName evidence="3">Transporter substrate-binding domain-containing protein</fullName>
    </submittedName>
</protein>
<gene>
    <name evidence="3" type="ORF">EOD73_09675</name>
</gene>
<dbReference type="EMBL" id="SACM01000002">
    <property type="protein sequence ID" value="RVT86290.1"/>
    <property type="molecule type" value="Genomic_DNA"/>
</dbReference>
<keyword evidence="1" id="KW-0732">Signal</keyword>
<reference evidence="3 4" key="1">
    <citation type="submission" date="2019-01" db="EMBL/GenBank/DDBJ databases">
        <authorList>
            <person name="Chen W.-M."/>
        </authorList>
    </citation>
    <scope>NUCLEOTIDE SEQUENCE [LARGE SCALE GENOMIC DNA]</scope>
    <source>
        <strain evidence="3 4">CCP-18</strain>
    </source>
</reference>
<dbReference type="SUPFAM" id="SSF53850">
    <property type="entry name" value="Periplasmic binding protein-like II"/>
    <property type="match status" value="1"/>
</dbReference>
<dbReference type="PANTHER" id="PTHR35936:SF25">
    <property type="entry name" value="ABC TRANSPORTER SUBSTRATE-BINDING PROTEIN"/>
    <property type="match status" value="1"/>
</dbReference>
<feature type="domain" description="Solute-binding protein family 3/N-terminal" evidence="2">
    <location>
        <begin position="26"/>
        <end position="235"/>
    </location>
</feature>
<dbReference type="InterPro" id="IPR001638">
    <property type="entry name" value="Solute-binding_3/MltF_N"/>
</dbReference>
<evidence type="ECO:0000256" key="1">
    <source>
        <dbReference type="ARBA" id="ARBA00022729"/>
    </source>
</evidence>
<evidence type="ECO:0000313" key="4">
    <source>
        <dbReference type="Proteomes" id="UP000288587"/>
    </source>
</evidence>
<evidence type="ECO:0000313" key="3">
    <source>
        <dbReference type="EMBL" id="RVT86290.1"/>
    </source>
</evidence>